<reference evidence="10 11" key="1">
    <citation type="submission" date="2017-05" db="EMBL/GenBank/DDBJ databases">
        <title>Draft genome sequence of Elsinoe australis.</title>
        <authorList>
            <person name="Cheng Q."/>
        </authorList>
    </citation>
    <scope>NUCLEOTIDE SEQUENCE [LARGE SCALE GENOMIC DNA]</scope>
    <source>
        <strain evidence="10 11">NL1</strain>
    </source>
</reference>
<proteinExistence type="inferred from homology"/>
<feature type="compositionally biased region" description="Low complexity" evidence="8">
    <location>
        <begin position="23"/>
        <end position="34"/>
    </location>
</feature>
<comment type="similarity">
    <text evidence="2">Belongs to the pinin family.</text>
</comment>
<evidence type="ECO:0000256" key="5">
    <source>
        <dbReference type="ARBA" id="ARBA00023163"/>
    </source>
</evidence>
<evidence type="ECO:0000256" key="7">
    <source>
        <dbReference type="ARBA" id="ARBA00023242"/>
    </source>
</evidence>
<keyword evidence="5" id="KW-0804">Transcription</keyword>
<feature type="domain" description="Pinin/SDK/MemA protein" evidence="9">
    <location>
        <begin position="74"/>
        <end position="212"/>
    </location>
</feature>
<dbReference type="EMBL" id="NHZQ01000236">
    <property type="protein sequence ID" value="PSK45988.1"/>
    <property type="molecule type" value="Genomic_DNA"/>
</dbReference>
<feature type="region of interest" description="Disordered" evidence="8">
    <location>
        <begin position="204"/>
        <end position="317"/>
    </location>
</feature>
<feature type="compositionally biased region" description="Basic and acidic residues" evidence="8">
    <location>
        <begin position="260"/>
        <end position="272"/>
    </location>
</feature>
<accession>A0A2P7ZCR9</accession>
<feature type="compositionally biased region" description="Acidic residues" evidence="8">
    <location>
        <begin position="301"/>
        <end position="317"/>
    </location>
</feature>
<sequence length="317" mass="35777">MEEPTTAPAEEAPPTSTSPPQSPSSKQPISASPTRSRKRSRTPDPEDKQDTSATTNASPSQPNDQPRKRPRTVDEKTRTRRLFGSLLGGAPSRPRGAAAPTSHHRKPSLTTPTGPNPNGDATLARRASIERRKRDELAARDEEIAGLQAEKLETLTKRRRERQRLVEERDKEREWEGRLNRAGFLVTETEPRIYWVPWEMTGGQEEDIRRRKERVGEEVEEERRRWREEREKREKETDKETQREEENVGDVVDSGDKDEDMGRADGDVDRQGKAVSSHVHGGEGEKPASPRATARSRSMSEDEGDNGVDAGEDTVMY</sequence>
<dbReference type="OrthoDB" id="330772at2759"/>
<dbReference type="InterPro" id="IPR039853">
    <property type="entry name" value="Pinin"/>
</dbReference>
<protein>
    <submittedName>
        <fullName evidence="10">Pinin 1</fullName>
    </submittedName>
</protein>
<evidence type="ECO:0000313" key="11">
    <source>
        <dbReference type="Proteomes" id="UP000243723"/>
    </source>
</evidence>
<evidence type="ECO:0000256" key="3">
    <source>
        <dbReference type="ARBA" id="ARBA00022664"/>
    </source>
</evidence>
<dbReference type="InterPro" id="IPR006786">
    <property type="entry name" value="Pinin_SDK_MemA"/>
</dbReference>
<feature type="compositionally biased region" description="Basic and acidic residues" evidence="8">
    <location>
        <begin position="206"/>
        <end position="246"/>
    </location>
</feature>
<feature type="compositionally biased region" description="Polar residues" evidence="8">
    <location>
        <begin position="51"/>
        <end position="64"/>
    </location>
</feature>
<dbReference type="Pfam" id="PF04696">
    <property type="entry name" value="Pinin_SDK_memA"/>
    <property type="match status" value="1"/>
</dbReference>
<evidence type="ECO:0000313" key="10">
    <source>
        <dbReference type="EMBL" id="PSK45988.1"/>
    </source>
</evidence>
<dbReference type="STRING" id="40998.A0A2P7ZCR9"/>
<feature type="compositionally biased region" description="Basic and acidic residues" evidence="8">
    <location>
        <begin position="127"/>
        <end position="136"/>
    </location>
</feature>
<dbReference type="PANTHER" id="PTHR12707:SF0">
    <property type="entry name" value="PININ"/>
    <property type="match status" value="1"/>
</dbReference>
<keyword evidence="3" id="KW-0507">mRNA processing</keyword>
<feature type="compositionally biased region" description="Low complexity" evidence="8">
    <location>
        <begin position="1"/>
        <end position="15"/>
    </location>
</feature>
<name>A0A2P7ZCR9_9PEZI</name>
<dbReference type="GO" id="GO:0071013">
    <property type="term" value="C:catalytic step 2 spliceosome"/>
    <property type="evidence" value="ECO:0007669"/>
    <property type="project" value="TreeGrafter"/>
</dbReference>
<evidence type="ECO:0000256" key="8">
    <source>
        <dbReference type="SAM" id="MobiDB-lite"/>
    </source>
</evidence>
<dbReference type="AlphaFoldDB" id="A0A2P7ZCR9"/>
<dbReference type="GO" id="GO:0008380">
    <property type="term" value="P:RNA splicing"/>
    <property type="evidence" value="ECO:0007669"/>
    <property type="project" value="UniProtKB-KW"/>
</dbReference>
<evidence type="ECO:0000256" key="2">
    <source>
        <dbReference type="ARBA" id="ARBA00010386"/>
    </source>
</evidence>
<organism evidence="10 11">
    <name type="scientific">Elsinoe australis</name>
    <dbReference type="NCBI Taxonomy" id="40998"/>
    <lineage>
        <taxon>Eukaryota</taxon>
        <taxon>Fungi</taxon>
        <taxon>Dikarya</taxon>
        <taxon>Ascomycota</taxon>
        <taxon>Pezizomycotina</taxon>
        <taxon>Dothideomycetes</taxon>
        <taxon>Dothideomycetidae</taxon>
        <taxon>Myriangiales</taxon>
        <taxon>Elsinoaceae</taxon>
        <taxon>Elsinoe</taxon>
    </lineage>
</organism>
<comment type="subcellular location">
    <subcellularLocation>
        <location evidence="1">Nucleus</location>
    </subcellularLocation>
</comment>
<feature type="compositionally biased region" description="Basic and acidic residues" evidence="8">
    <location>
        <begin position="41"/>
        <end position="50"/>
    </location>
</feature>
<dbReference type="Proteomes" id="UP000243723">
    <property type="component" value="Unassembled WGS sequence"/>
</dbReference>
<keyword evidence="11" id="KW-1185">Reference proteome</keyword>
<evidence type="ECO:0000256" key="6">
    <source>
        <dbReference type="ARBA" id="ARBA00023187"/>
    </source>
</evidence>
<feature type="compositionally biased region" description="Basic and acidic residues" evidence="8">
    <location>
        <begin position="65"/>
        <end position="77"/>
    </location>
</feature>
<evidence type="ECO:0000256" key="4">
    <source>
        <dbReference type="ARBA" id="ARBA00023015"/>
    </source>
</evidence>
<dbReference type="GO" id="GO:0006397">
    <property type="term" value="P:mRNA processing"/>
    <property type="evidence" value="ECO:0007669"/>
    <property type="project" value="UniProtKB-KW"/>
</dbReference>
<keyword evidence="7" id="KW-0539">Nucleus</keyword>
<comment type="caution">
    <text evidence="10">The sequence shown here is derived from an EMBL/GenBank/DDBJ whole genome shotgun (WGS) entry which is preliminary data.</text>
</comment>
<dbReference type="PANTHER" id="PTHR12707">
    <property type="entry name" value="PINN"/>
    <property type="match status" value="1"/>
</dbReference>
<feature type="compositionally biased region" description="Low complexity" evidence="8">
    <location>
        <begin position="88"/>
        <end position="100"/>
    </location>
</feature>
<feature type="region of interest" description="Disordered" evidence="8">
    <location>
        <begin position="1"/>
        <end position="136"/>
    </location>
</feature>
<gene>
    <name evidence="10" type="ORF">B9Z65_4956</name>
</gene>
<evidence type="ECO:0000256" key="1">
    <source>
        <dbReference type="ARBA" id="ARBA00004123"/>
    </source>
</evidence>
<evidence type="ECO:0000259" key="9">
    <source>
        <dbReference type="Pfam" id="PF04696"/>
    </source>
</evidence>
<keyword evidence="6" id="KW-0508">mRNA splicing</keyword>
<keyword evidence="4" id="KW-0805">Transcription regulation</keyword>